<dbReference type="GO" id="GO:0000940">
    <property type="term" value="C:outer kinetochore"/>
    <property type="evidence" value="ECO:0007669"/>
    <property type="project" value="TreeGrafter"/>
</dbReference>
<dbReference type="GO" id="GO:0007080">
    <property type="term" value="P:mitotic metaphase chromosome alignment"/>
    <property type="evidence" value="ECO:0007669"/>
    <property type="project" value="TreeGrafter"/>
</dbReference>
<dbReference type="STRING" id="9643.ENSUAMP00000009972"/>
<protein>
    <submittedName>
        <fullName evidence="3">Uncharacterized protein</fullName>
    </submittedName>
</protein>
<reference evidence="3" key="3">
    <citation type="submission" date="2025-09" db="UniProtKB">
        <authorList>
            <consortium name="Ensembl"/>
        </authorList>
    </citation>
    <scope>IDENTIFICATION</scope>
</reference>
<evidence type="ECO:0000313" key="4">
    <source>
        <dbReference type="Proteomes" id="UP000291022"/>
    </source>
</evidence>
<reference evidence="4" key="1">
    <citation type="submission" date="2016-06" db="EMBL/GenBank/DDBJ databases">
        <title>De novo assembly and RNA-Seq shows season-dependent expression and editing in black bear kidneys.</title>
        <authorList>
            <person name="Korstanje R."/>
            <person name="Srivastava A."/>
            <person name="Sarsani V.K."/>
            <person name="Sheehan S.M."/>
            <person name="Seger R.L."/>
            <person name="Barter M.E."/>
            <person name="Lindqvist C."/>
            <person name="Brody L.C."/>
            <person name="Mullikin J.C."/>
        </authorList>
    </citation>
    <scope>NUCLEOTIDE SEQUENCE [LARGE SCALE GENOMIC DNA]</scope>
</reference>
<accession>A0A452QW93</accession>
<sequence>MEADIIADLRCKLKEVEEERLKAAQYGLQLVESQNELQNQLDKCRNEMMTMTEVGPWTPLVIPDLTCGCYLESSKYVKQE</sequence>
<dbReference type="OMA" id="CGCYLES"/>
<organism evidence="3 4">
    <name type="scientific">Ursus americanus</name>
    <name type="common">American black bear</name>
    <name type="synonym">Euarctos americanus</name>
    <dbReference type="NCBI Taxonomy" id="9643"/>
    <lineage>
        <taxon>Eukaryota</taxon>
        <taxon>Metazoa</taxon>
        <taxon>Chordata</taxon>
        <taxon>Craniata</taxon>
        <taxon>Vertebrata</taxon>
        <taxon>Euteleostomi</taxon>
        <taxon>Mammalia</taxon>
        <taxon>Eutheria</taxon>
        <taxon>Laurasiatheria</taxon>
        <taxon>Carnivora</taxon>
        <taxon>Caniformia</taxon>
        <taxon>Ursidae</taxon>
        <taxon>Ursus</taxon>
    </lineage>
</organism>
<dbReference type="PANTHER" id="PTHR32123">
    <property type="entry name" value="BICD FAMILY-LIKE CARGO ADAPTER"/>
    <property type="match status" value="1"/>
</dbReference>
<evidence type="ECO:0000256" key="2">
    <source>
        <dbReference type="SAM" id="Coils"/>
    </source>
</evidence>
<dbReference type="GO" id="GO:0043515">
    <property type="term" value="F:kinetochore binding"/>
    <property type="evidence" value="ECO:0007669"/>
    <property type="project" value="TreeGrafter"/>
</dbReference>
<dbReference type="GeneTree" id="ENSGT00950000185888"/>
<dbReference type="GO" id="GO:0000132">
    <property type="term" value="P:establishment of mitotic spindle orientation"/>
    <property type="evidence" value="ECO:0007669"/>
    <property type="project" value="TreeGrafter"/>
</dbReference>
<name>A0A452QW93_URSAM</name>
<evidence type="ECO:0000313" key="3">
    <source>
        <dbReference type="Ensembl" id="ENSUAMP00000009972.1"/>
    </source>
</evidence>
<dbReference type="GO" id="GO:0034501">
    <property type="term" value="P:protein localization to kinetochore"/>
    <property type="evidence" value="ECO:0007669"/>
    <property type="project" value="TreeGrafter"/>
</dbReference>
<feature type="coiled-coil region" evidence="2">
    <location>
        <begin position="6"/>
        <end position="54"/>
    </location>
</feature>
<dbReference type="AlphaFoldDB" id="A0A452QW93"/>
<dbReference type="PANTHER" id="PTHR32123:SF9">
    <property type="entry name" value="PROTEIN SPINDLY"/>
    <property type="match status" value="1"/>
</dbReference>
<dbReference type="InterPro" id="IPR051149">
    <property type="entry name" value="Spindly/BICDR_Dynein_Adapter"/>
</dbReference>
<keyword evidence="4" id="KW-1185">Reference proteome</keyword>
<dbReference type="Ensembl" id="ENSUAMT00000011215.1">
    <property type="protein sequence ID" value="ENSUAMP00000009972.1"/>
    <property type="gene ID" value="ENSUAMG00000008244.1"/>
</dbReference>
<evidence type="ECO:0000256" key="1">
    <source>
        <dbReference type="ARBA" id="ARBA00023054"/>
    </source>
</evidence>
<reference evidence="3" key="2">
    <citation type="submission" date="2025-08" db="UniProtKB">
        <authorList>
            <consortium name="Ensembl"/>
        </authorList>
    </citation>
    <scope>IDENTIFICATION</scope>
</reference>
<proteinExistence type="predicted"/>
<dbReference type="Proteomes" id="UP000291022">
    <property type="component" value="Unassembled WGS sequence"/>
</dbReference>
<dbReference type="GO" id="GO:0000922">
    <property type="term" value="C:spindle pole"/>
    <property type="evidence" value="ECO:0007669"/>
    <property type="project" value="TreeGrafter"/>
</dbReference>
<keyword evidence="1 2" id="KW-0175">Coiled coil</keyword>